<dbReference type="HOGENOM" id="CLU_2537851_0_0_6"/>
<evidence type="ECO:0000313" key="1">
    <source>
        <dbReference type="EMBL" id="ABI25020.1"/>
    </source>
</evidence>
<accession>Q0I2P0</accession>
<dbReference type="EMBL" id="CP000436">
    <property type="protein sequence ID" value="ABI25020.1"/>
    <property type="molecule type" value="Genomic_DNA"/>
</dbReference>
<proteinExistence type="predicted"/>
<protein>
    <submittedName>
        <fullName evidence="1">Uncharacterized protein</fullName>
    </submittedName>
</protein>
<sequence>MDIQLILWYLAMENGFLTGEIDDLHKEIAACISSETVKNIIIDKLSDISQLDHIQPLSPRDLLESDLELSQVQNLTKTKKIKR</sequence>
<organism evidence="1">
    <name type="scientific">Histophilus somni (strain 129Pt)</name>
    <name type="common">Haemophilus somnus</name>
    <dbReference type="NCBI Taxonomy" id="205914"/>
    <lineage>
        <taxon>Bacteria</taxon>
        <taxon>Pseudomonadati</taxon>
        <taxon>Pseudomonadota</taxon>
        <taxon>Gammaproteobacteria</taxon>
        <taxon>Pasteurellales</taxon>
        <taxon>Pasteurellaceae</taxon>
        <taxon>Histophilus</taxon>
    </lineage>
</organism>
<dbReference type="KEGG" id="hso:HS_0745"/>
<name>Q0I2P0_HISS1</name>
<reference evidence="1" key="1">
    <citation type="submission" date="2006-08" db="EMBL/GenBank/DDBJ databases">
        <title>Complete genome sequence of Haemophilus somnus 129PT.</title>
        <authorList>
            <person name="Copeland A."/>
            <person name="Lucas S."/>
            <person name="Lapidus A."/>
            <person name="Barry K."/>
            <person name="Glavina del Rio T."/>
            <person name="Hammon N."/>
            <person name="Dalin E."/>
            <person name="Tice H."/>
            <person name="Pitluck S."/>
            <person name="Brettin T.S."/>
            <person name="Bruce D."/>
            <person name="Challacombe J.F."/>
            <person name="Chertkov O."/>
            <person name="Detter J.C."/>
            <person name="Gilna P."/>
            <person name="Han S."/>
            <person name="Misra M."/>
            <person name="Tapia R."/>
            <person name="Thayer N.N."/>
            <person name="Xie G."/>
            <person name="Inzana T.J."/>
            <person name="Duncan A.J."/>
            <person name="Siddaramppa S."/>
            <person name="Richardson P."/>
        </authorList>
    </citation>
    <scope>NUCLEOTIDE SEQUENCE</scope>
    <source>
        <strain evidence="1">129PT</strain>
    </source>
</reference>
<gene>
    <name evidence="1" type="ordered locus">HS_0745</name>
</gene>
<dbReference type="AlphaFoldDB" id="Q0I2P0"/>